<dbReference type="InterPro" id="IPR016193">
    <property type="entry name" value="Cytidine_deaminase-like"/>
</dbReference>
<comment type="pathway">
    <text evidence="3 15">Cofactor biosynthesis; riboflavin biosynthesis; 5-amino-6-(D-ribitylamino)uracil from GTP: step 3/4.</text>
</comment>
<keyword evidence="21" id="KW-1185">Reference proteome</keyword>
<sequence>MQPKNTSQKLTDEIYMSKALELAALALGRTSPNPVVGCVIVKNDQIVGKGYHRKAGTPHAEIHALSEAKDQARGATAYVTLEPCSHFGRTPPCSDALIRAGVKRVVVALKDPNPLVAGGGIQRLHEAGIPVEVGVMSHEAAMLNEAFFKAITTKMPFVLYKTALTLDGKIATETGDSRWVSNESSRRYVHQLRNYYDVILVGSGTILRDNPALTCRLPGGRDPIRLIVDGELRIPENSQVLTSSGESPCIIATTKAAPIEKLKQLTKLENLEIWQYDTPRHVPVKEMLKDLFSRGWNSVLLEGGGTLAGTLIQEQCVDKLECFIAPKLVGGNGPSPLSGLHIPLMSEAIDLHDLQVDTTFGDIHVTGYLTSRQIINDENSKGGYSCLPEL</sequence>
<feature type="binding site" evidence="18">
    <location>
        <position position="84"/>
    </location>
    <ligand>
        <name>Zn(2+)</name>
        <dbReference type="ChEBI" id="CHEBI:29105"/>
        <note>catalytic</note>
    </ligand>
</feature>
<comment type="function">
    <text evidence="1 15">Converts 2,5-diamino-6-(ribosylamino)-4(3h)-pyrimidinone 5'-phosphate into 5-amino-6-(ribosylamino)-2,4(1h,3h)-pyrimidinedione 5'-phosphate.</text>
</comment>
<dbReference type="EC" id="3.5.4.26" evidence="15"/>
<dbReference type="eggNOG" id="COG1985">
    <property type="taxonomic scope" value="Bacteria"/>
</dbReference>
<dbReference type="InterPro" id="IPR004794">
    <property type="entry name" value="Eubact_RibD"/>
</dbReference>
<dbReference type="InterPro" id="IPR016192">
    <property type="entry name" value="APOBEC/CMP_deaminase_Zn-bd"/>
</dbReference>
<protein>
    <recommendedName>
        <fullName evidence="15">Riboflavin biosynthesis protein RibD</fullName>
    </recommendedName>
    <domain>
        <recommendedName>
            <fullName evidence="15">Diaminohydroxyphosphoribosylaminopyrimidine deaminase</fullName>
            <shortName evidence="15">DRAP deaminase</shortName>
            <ecNumber evidence="15">3.5.4.26</ecNumber>
        </recommendedName>
        <alternativeName>
            <fullName evidence="15">Riboflavin-specific deaminase</fullName>
        </alternativeName>
    </domain>
    <domain>
        <recommendedName>
            <fullName evidence="15">5-amino-6-(5-phosphoribosylamino)uracil reductase</fullName>
            <ecNumber evidence="15">1.1.1.193</ecNumber>
        </recommendedName>
        <alternativeName>
            <fullName evidence="15">HTP reductase</fullName>
        </alternativeName>
    </domain>
</protein>
<dbReference type="Gene3D" id="3.40.140.10">
    <property type="entry name" value="Cytidine Deaminase, domain 2"/>
    <property type="match status" value="1"/>
</dbReference>
<dbReference type="InterPro" id="IPR002734">
    <property type="entry name" value="RibDG_C"/>
</dbReference>
<dbReference type="CDD" id="cd01284">
    <property type="entry name" value="Riboflavin_deaminase-reductase"/>
    <property type="match status" value="1"/>
</dbReference>
<evidence type="ECO:0000256" key="2">
    <source>
        <dbReference type="ARBA" id="ARBA00004882"/>
    </source>
</evidence>
<accession>I4D7W5</accession>
<keyword evidence="11 15" id="KW-0560">Oxidoreductase</keyword>
<organism evidence="20 21">
    <name type="scientific">Desulfosporosinus acidiphilus (strain DSM 22704 / JCM 16185 / SJ4)</name>
    <dbReference type="NCBI Taxonomy" id="646529"/>
    <lineage>
        <taxon>Bacteria</taxon>
        <taxon>Bacillati</taxon>
        <taxon>Bacillota</taxon>
        <taxon>Clostridia</taxon>
        <taxon>Eubacteriales</taxon>
        <taxon>Desulfitobacteriaceae</taxon>
        <taxon>Desulfosporosinus</taxon>
    </lineage>
</organism>
<feature type="binding site" evidence="17">
    <location>
        <position position="205"/>
    </location>
    <ligand>
        <name>NADP(+)</name>
        <dbReference type="ChEBI" id="CHEBI:58349"/>
    </ligand>
</feature>
<dbReference type="Gene3D" id="3.40.430.10">
    <property type="entry name" value="Dihydrofolate Reductase, subunit A"/>
    <property type="match status" value="1"/>
</dbReference>
<dbReference type="SUPFAM" id="SSF53597">
    <property type="entry name" value="Dihydrofolate reductase-like"/>
    <property type="match status" value="1"/>
</dbReference>
<feature type="binding site" evidence="17">
    <location>
        <position position="213"/>
    </location>
    <ligand>
        <name>substrate</name>
    </ligand>
</feature>
<dbReference type="Pfam" id="PF00383">
    <property type="entry name" value="dCMP_cyt_deam_1"/>
    <property type="match status" value="1"/>
</dbReference>
<evidence type="ECO:0000313" key="20">
    <source>
        <dbReference type="EMBL" id="AFM41889.1"/>
    </source>
</evidence>
<feature type="active site" description="Proton donor" evidence="16">
    <location>
        <position position="61"/>
    </location>
</feature>
<feature type="binding site" evidence="17">
    <location>
        <position position="177"/>
    </location>
    <ligand>
        <name>substrate</name>
    </ligand>
</feature>
<dbReference type="RefSeq" id="WP_014827882.1">
    <property type="nucleotide sequence ID" value="NC_018068.1"/>
</dbReference>
<feature type="binding site" evidence="17">
    <location>
        <position position="193"/>
    </location>
    <ligand>
        <name>substrate</name>
    </ligand>
</feature>
<dbReference type="PANTHER" id="PTHR38011">
    <property type="entry name" value="DIHYDROFOLATE REDUCTASE FAMILY PROTEIN (AFU_ORTHOLOGUE AFUA_8G06820)"/>
    <property type="match status" value="1"/>
</dbReference>
<dbReference type="GO" id="GO:0050661">
    <property type="term" value="F:NADP binding"/>
    <property type="evidence" value="ECO:0007669"/>
    <property type="project" value="InterPro"/>
</dbReference>
<gene>
    <name evidence="20" type="ordered locus">Desaci_2980</name>
</gene>
<feature type="binding site" evidence="18">
    <location>
        <position position="59"/>
    </location>
    <ligand>
        <name>Zn(2+)</name>
        <dbReference type="ChEBI" id="CHEBI:29105"/>
        <note>catalytic</note>
    </ligand>
</feature>
<dbReference type="PROSITE" id="PS51747">
    <property type="entry name" value="CYT_DCMP_DEAMINASES_2"/>
    <property type="match status" value="1"/>
</dbReference>
<feature type="binding site" evidence="17">
    <location>
        <position position="163"/>
    </location>
    <ligand>
        <name>NADP(+)</name>
        <dbReference type="ChEBI" id="CHEBI:58349"/>
    </ligand>
</feature>
<dbReference type="AlphaFoldDB" id="I4D7W5"/>
<evidence type="ECO:0000256" key="17">
    <source>
        <dbReference type="PIRSR" id="PIRSR006769-2"/>
    </source>
</evidence>
<dbReference type="Proteomes" id="UP000002892">
    <property type="component" value="Chromosome"/>
</dbReference>
<dbReference type="InterPro" id="IPR002125">
    <property type="entry name" value="CMP_dCMP_dom"/>
</dbReference>
<evidence type="ECO:0000256" key="7">
    <source>
        <dbReference type="ARBA" id="ARBA00022723"/>
    </source>
</evidence>
<dbReference type="GO" id="GO:0008835">
    <property type="term" value="F:diaminohydroxyphosphoribosylaminopyrimidine deaminase activity"/>
    <property type="evidence" value="ECO:0007669"/>
    <property type="project" value="UniProtKB-EC"/>
</dbReference>
<comment type="similarity">
    <text evidence="4 15">In the N-terminal section; belongs to the cytidine and deoxycytidylate deaminase family.</text>
</comment>
<evidence type="ECO:0000256" key="8">
    <source>
        <dbReference type="ARBA" id="ARBA00022801"/>
    </source>
</evidence>
<feature type="binding site" evidence="17">
    <location>
        <position position="302"/>
    </location>
    <ligand>
        <name>substrate</name>
    </ligand>
</feature>
<feature type="domain" description="CMP/dCMP-type deaminase" evidence="19">
    <location>
        <begin position="10"/>
        <end position="132"/>
    </location>
</feature>
<keyword evidence="10 15" id="KW-0521">NADP</keyword>
<evidence type="ECO:0000256" key="1">
    <source>
        <dbReference type="ARBA" id="ARBA00002151"/>
    </source>
</evidence>
<dbReference type="PANTHER" id="PTHR38011:SF7">
    <property type="entry name" value="2,5-DIAMINO-6-RIBOSYLAMINO-4(3H)-PYRIMIDINONE 5'-PHOSPHATE REDUCTASE"/>
    <property type="match status" value="1"/>
</dbReference>
<dbReference type="NCBIfam" id="TIGR00326">
    <property type="entry name" value="eubact_ribD"/>
    <property type="match status" value="1"/>
</dbReference>
<comment type="cofactor">
    <cofactor evidence="15 18">
        <name>Zn(2+)</name>
        <dbReference type="ChEBI" id="CHEBI:29105"/>
    </cofactor>
    <text evidence="15 18">Binds 1 zinc ion.</text>
</comment>
<keyword evidence="12" id="KW-0511">Multifunctional enzyme</keyword>
<comment type="catalytic activity">
    <reaction evidence="13 15">
        <text>5-amino-6-(5-phospho-D-ribitylamino)uracil + NADP(+) = 5-amino-6-(5-phospho-D-ribosylamino)uracil + NADPH + H(+)</text>
        <dbReference type="Rhea" id="RHEA:17845"/>
        <dbReference type="ChEBI" id="CHEBI:15378"/>
        <dbReference type="ChEBI" id="CHEBI:57783"/>
        <dbReference type="ChEBI" id="CHEBI:58349"/>
        <dbReference type="ChEBI" id="CHEBI:58421"/>
        <dbReference type="ChEBI" id="CHEBI:58453"/>
        <dbReference type="EC" id="1.1.1.193"/>
    </reaction>
</comment>
<evidence type="ECO:0000256" key="9">
    <source>
        <dbReference type="ARBA" id="ARBA00022833"/>
    </source>
</evidence>
<dbReference type="eggNOG" id="COG0117">
    <property type="taxonomic scope" value="Bacteria"/>
</dbReference>
<evidence type="ECO:0000256" key="5">
    <source>
        <dbReference type="ARBA" id="ARBA00007417"/>
    </source>
</evidence>
<proteinExistence type="inferred from homology"/>
<keyword evidence="7 15" id="KW-0479">Metal-binding</keyword>
<dbReference type="STRING" id="646529.Desaci_2980"/>
<dbReference type="PROSITE" id="PS00903">
    <property type="entry name" value="CYT_DCMP_DEAMINASES_1"/>
    <property type="match status" value="1"/>
</dbReference>
<dbReference type="EC" id="1.1.1.193" evidence="15"/>
<evidence type="ECO:0000256" key="4">
    <source>
        <dbReference type="ARBA" id="ARBA00005259"/>
    </source>
</evidence>
<dbReference type="GO" id="GO:0009231">
    <property type="term" value="P:riboflavin biosynthetic process"/>
    <property type="evidence" value="ECO:0007669"/>
    <property type="project" value="UniProtKB-UniPathway"/>
</dbReference>
<dbReference type="Pfam" id="PF01872">
    <property type="entry name" value="RibD_C"/>
    <property type="match status" value="1"/>
</dbReference>
<keyword evidence="8 15" id="KW-0378">Hydrolase</keyword>
<evidence type="ECO:0000256" key="14">
    <source>
        <dbReference type="ARBA" id="ARBA00049886"/>
    </source>
</evidence>
<feature type="binding site" evidence="17">
    <location>
        <position position="209"/>
    </location>
    <ligand>
        <name>NADP(+)</name>
        <dbReference type="ChEBI" id="CHEBI:58349"/>
    </ligand>
</feature>
<evidence type="ECO:0000313" key="21">
    <source>
        <dbReference type="Proteomes" id="UP000002892"/>
    </source>
</evidence>
<feature type="binding site" evidence="17">
    <location>
        <position position="216"/>
    </location>
    <ligand>
        <name>substrate</name>
    </ligand>
</feature>
<name>I4D7W5_DESAJ</name>
<dbReference type="EMBL" id="CP003639">
    <property type="protein sequence ID" value="AFM41889.1"/>
    <property type="molecule type" value="Genomic_DNA"/>
</dbReference>
<keyword evidence="6 15" id="KW-0686">Riboflavin biosynthesis</keyword>
<dbReference type="UniPathway" id="UPA00275">
    <property type="reaction ID" value="UER00401"/>
</dbReference>
<keyword evidence="9 15" id="KW-0862">Zinc</keyword>
<dbReference type="HOGENOM" id="CLU_036590_1_2_9"/>
<evidence type="ECO:0000259" key="19">
    <source>
        <dbReference type="PROSITE" id="PS51747"/>
    </source>
</evidence>
<evidence type="ECO:0000256" key="15">
    <source>
        <dbReference type="PIRNR" id="PIRNR006769"/>
    </source>
</evidence>
<dbReference type="InterPro" id="IPR011549">
    <property type="entry name" value="RibD_C"/>
</dbReference>
<evidence type="ECO:0000256" key="10">
    <source>
        <dbReference type="ARBA" id="ARBA00022857"/>
    </source>
</evidence>
<dbReference type="FunFam" id="3.40.140.10:FF:000025">
    <property type="entry name" value="Riboflavin biosynthesis protein RibD"/>
    <property type="match status" value="1"/>
</dbReference>
<comment type="pathway">
    <text evidence="2 15">Cofactor biosynthesis; riboflavin biosynthesis; 5-amino-6-(D-ribitylamino)uracil from GTP: step 2/4.</text>
</comment>
<dbReference type="KEGG" id="dai:Desaci_2980"/>
<dbReference type="OrthoDB" id="9800865at2"/>
<evidence type="ECO:0000256" key="3">
    <source>
        <dbReference type="ARBA" id="ARBA00004910"/>
    </source>
</evidence>
<evidence type="ECO:0000256" key="6">
    <source>
        <dbReference type="ARBA" id="ARBA00022619"/>
    </source>
</evidence>
<dbReference type="GO" id="GO:0008270">
    <property type="term" value="F:zinc ion binding"/>
    <property type="evidence" value="ECO:0007669"/>
    <property type="project" value="InterPro"/>
</dbReference>
<evidence type="ECO:0000256" key="11">
    <source>
        <dbReference type="ARBA" id="ARBA00023002"/>
    </source>
</evidence>
<dbReference type="InterPro" id="IPR050765">
    <property type="entry name" value="Riboflavin_Biosynth_HTPR"/>
</dbReference>
<evidence type="ECO:0000256" key="13">
    <source>
        <dbReference type="ARBA" id="ARBA00049861"/>
    </source>
</evidence>
<comment type="similarity">
    <text evidence="5 15">In the C-terminal section; belongs to the HTP reductase family.</text>
</comment>
<evidence type="ECO:0000256" key="18">
    <source>
        <dbReference type="PIRSR" id="PIRSR006769-3"/>
    </source>
</evidence>
<reference evidence="20 21" key="1">
    <citation type="journal article" date="2012" name="J. Bacteriol.">
        <title>Complete genome sequences of Desulfosporosinus orientis DSM765T, Desulfosporosinus youngiae DSM17734T, Desulfosporosinus meridiei DSM13257T, and Desulfosporosinus acidiphilus DSM22704T.</title>
        <authorList>
            <person name="Pester M."/>
            <person name="Brambilla E."/>
            <person name="Alazard D."/>
            <person name="Rattei T."/>
            <person name="Weinmaier T."/>
            <person name="Han J."/>
            <person name="Lucas S."/>
            <person name="Lapidus A."/>
            <person name="Cheng J.F."/>
            <person name="Goodwin L."/>
            <person name="Pitluck S."/>
            <person name="Peters L."/>
            <person name="Ovchinnikova G."/>
            <person name="Teshima H."/>
            <person name="Detter J.C."/>
            <person name="Han C.S."/>
            <person name="Tapia R."/>
            <person name="Land M.L."/>
            <person name="Hauser L."/>
            <person name="Kyrpides N.C."/>
            <person name="Ivanova N.N."/>
            <person name="Pagani I."/>
            <person name="Huntmann M."/>
            <person name="Wei C.L."/>
            <person name="Davenport K.W."/>
            <person name="Daligault H."/>
            <person name="Chain P.S."/>
            <person name="Chen A."/>
            <person name="Mavromatis K."/>
            <person name="Markowitz V."/>
            <person name="Szeto E."/>
            <person name="Mikhailova N."/>
            <person name="Pati A."/>
            <person name="Wagner M."/>
            <person name="Woyke T."/>
            <person name="Ollivier B."/>
            <person name="Klenk H.P."/>
            <person name="Spring S."/>
            <person name="Loy A."/>
        </authorList>
    </citation>
    <scope>NUCLEOTIDE SEQUENCE [LARGE SCALE GENOMIC DNA]</scope>
    <source>
        <strain evidence="21">DSM 22704 / JCM 16185 / SJ4</strain>
    </source>
</reference>
<evidence type="ECO:0000256" key="16">
    <source>
        <dbReference type="PIRSR" id="PIRSR006769-1"/>
    </source>
</evidence>
<dbReference type="InterPro" id="IPR024072">
    <property type="entry name" value="DHFR-like_dom_sf"/>
</dbReference>
<dbReference type="PIRSF" id="PIRSF006769">
    <property type="entry name" value="RibD"/>
    <property type="match status" value="1"/>
</dbReference>
<feature type="binding site" evidence="18">
    <location>
        <position position="93"/>
    </location>
    <ligand>
        <name>Zn(2+)</name>
        <dbReference type="ChEBI" id="CHEBI:29105"/>
        <note>catalytic</note>
    </ligand>
</feature>
<comment type="catalytic activity">
    <reaction evidence="14 15">
        <text>2,5-diamino-6-hydroxy-4-(5-phosphoribosylamino)-pyrimidine + H2O + H(+) = 5-amino-6-(5-phospho-D-ribosylamino)uracil + NH4(+)</text>
        <dbReference type="Rhea" id="RHEA:21868"/>
        <dbReference type="ChEBI" id="CHEBI:15377"/>
        <dbReference type="ChEBI" id="CHEBI:15378"/>
        <dbReference type="ChEBI" id="CHEBI:28938"/>
        <dbReference type="ChEBI" id="CHEBI:58453"/>
        <dbReference type="ChEBI" id="CHEBI:58614"/>
        <dbReference type="EC" id="3.5.4.26"/>
    </reaction>
</comment>
<feature type="binding site" evidence="17">
    <location>
        <position position="179"/>
    </location>
    <ligand>
        <name>NADP(+)</name>
        <dbReference type="ChEBI" id="CHEBI:58349"/>
    </ligand>
</feature>
<dbReference type="NCBIfam" id="TIGR00227">
    <property type="entry name" value="ribD_Cterm"/>
    <property type="match status" value="1"/>
</dbReference>
<dbReference type="GO" id="GO:0008703">
    <property type="term" value="F:5-amino-6-(5-phosphoribosylamino)uracil reductase activity"/>
    <property type="evidence" value="ECO:0007669"/>
    <property type="project" value="UniProtKB-EC"/>
</dbReference>
<evidence type="ECO:0000256" key="12">
    <source>
        <dbReference type="ARBA" id="ARBA00023268"/>
    </source>
</evidence>
<dbReference type="SUPFAM" id="SSF53927">
    <property type="entry name" value="Cytidine deaminase-like"/>
    <property type="match status" value="1"/>
</dbReference>